<feature type="domain" description="PPIase cyclophilin-type" evidence="6">
    <location>
        <begin position="22"/>
        <end position="167"/>
    </location>
</feature>
<comment type="subcellular location">
    <subcellularLocation>
        <location evidence="2">Nucleus</location>
    </subcellularLocation>
</comment>
<feature type="region of interest" description="Disordered" evidence="5">
    <location>
        <begin position="383"/>
        <end position="538"/>
    </location>
</feature>
<dbReference type="Gene3D" id="2.40.100.10">
    <property type="entry name" value="Cyclophilin-like"/>
    <property type="match status" value="1"/>
</dbReference>
<protein>
    <submittedName>
        <fullName evidence="7">Cyclophilin-like protein</fullName>
    </submittedName>
</protein>
<dbReference type="EMBL" id="KZ819222">
    <property type="protein sequence ID" value="PWY97084.1"/>
    <property type="molecule type" value="Genomic_DNA"/>
</dbReference>
<dbReference type="PROSITE" id="PS50072">
    <property type="entry name" value="CSA_PPIASE_2"/>
    <property type="match status" value="1"/>
</dbReference>
<comment type="catalytic activity">
    <reaction evidence="1">
        <text>[protein]-peptidylproline (omega=180) = [protein]-peptidylproline (omega=0)</text>
        <dbReference type="Rhea" id="RHEA:16237"/>
        <dbReference type="Rhea" id="RHEA-COMP:10747"/>
        <dbReference type="Rhea" id="RHEA-COMP:10748"/>
        <dbReference type="ChEBI" id="CHEBI:83833"/>
        <dbReference type="ChEBI" id="CHEBI:83834"/>
        <dbReference type="EC" id="5.2.1.8"/>
    </reaction>
</comment>
<dbReference type="PANTHER" id="PTHR45625">
    <property type="entry name" value="PEPTIDYL-PROLYL CIS-TRANS ISOMERASE-RELATED"/>
    <property type="match status" value="1"/>
</dbReference>
<evidence type="ECO:0000313" key="8">
    <source>
        <dbReference type="Proteomes" id="UP000246740"/>
    </source>
</evidence>
<keyword evidence="8" id="KW-1185">Reference proteome</keyword>
<feature type="compositionally biased region" description="Basic and acidic residues" evidence="5">
    <location>
        <begin position="293"/>
        <end position="323"/>
    </location>
</feature>
<feature type="compositionally biased region" description="Polar residues" evidence="5">
    <location>
        <begin position="246"/>
        <end position="260"/>
    </location>
</feature>
<dbReference type="SUPFAM" id="SSF50891">
    <property type="entry name" value="Cyclophilin-like"/>
    <property type="match status" value="1"/>
</dbReference>
<keyword evidence="3" id="KW-0539">Nucleus</keyword>
<dbReference type="Proteomes" id="UP000246740">
    <property type="component" value="Unassembled WGS sequence"/>
</dbReference>
<name>A0A317XF76_9BASI</name>
<dbReference type="InterPro" id="IPR044666">
    <property type="entry name" value="Cyclophilin_A-like"/>
</dbReference>
<evidence type="ECO:0000256" key="5">
    <source>
        <dbReference type="SAM" id="MobiDB-lite"/>
    </source>
</evidence>
<comment type="similarity">
    <text evidence="4">Belongs to the cyclophilin-type PPIase family. CWC27 subfamily.</text>
</comment>
<evidence type="ECO:0000256" key="2">
    <source>
        <dbReference type="ARBA" id="ARBA00004123"/>
    </source>
</evidence>
<feature type="compositionally biased region" description="Basic and acidic residues" evidence="5">
    <location>
        <begin position="170"/>
        <end position="204"/>
    </location>
</feature>
<dbReference type="GO" id="GO:0003755">
    <property type="term" value="F:peptidyl-prolyl cis-trans isomerase activity"/>
    <property type="evidence" value="ECO:0007669"/>
    <property type="project" value="UniProtKB-EC"/>
</dbReference>
<evidence type="ECO:0000256" key="4">
    <source>
        <dbReference type="ARBA" id="ARBA00038509"/>
    </source>
</evidence>
<evidence type="ECO:0000256" key="1">
    <source>
        <dbReference type="ARBA" id="ARBA00000971"/>
    </source>
</evidence>
<accession>A0A317XF76</accession>
<dbReference type="PANTHER" id="PTHR45625:SF6">
    <property type="entry name" value="SPLICEOSOME-ASSOCIATED PROTEIN CWC27 HOMOLOG"/>
    <property type="match status" value="1"/>
</dbReference>
<dbReference type="STRING" id="1882483.A0A317XF76"/>
<dbReference type="InterPro" id="IPR002130">
    <property type="entry name" value="Cyclophilin-type_PPIase_dom"/>
</dbReference>
<feature type="compositionally biased region" description="Acidic residues" evidence="5">
    <location>
        <begin position="406"/>
        <end position="427"/>
    </location>
</feature>
<evidence type="ECO:0000313" key="7">
    <source>
        <dbReference type="EMBL" id="PWY97084.1"/>
    </source>
</evidence>
<organism evidence="7 8">
    <name type="scientific">Testicularia cyperi</name>
    <dbReference type="NCBI Taxonomy" id="1882483"/>
    <lineage>
        <taxon>Eukaryota</taxon>
        <taxon>Fungi</taxon>
        <taxon>Dikarya</taxon>
        <taxon>Basidiomycota</taxon>
        <taxon>Ustilaginomycotina</taxon>
        <taxon>Ustilaginomycetes</taxon>
        <taxon>Ustilaginales</taxon>
        <taxon>Anthracoideaceae</taxon>
        <taxon>Testicularia</taxon>
    </lineage>
</organism>
<dbReference type="Pfam" id="PF00160">
    <property type="entry name" value="Pro_isomerase"/>
    <property type="match status" value="1"/>
</dbReference>
<evidence type="ECO:0000256" key="3">
    <source>
        <dbReference type="ARBA" id="ARBA00023242"/>
    </source>
</evidence>
<evidence type="ECO:0000259" key="6">
    <source>
        <dbReference type="PROSITE" id="PS50072"/>
    </source>
</evidence>
<feature type="compositionally biased region" description="Basic and acidic residues" evidence="5">
    <location>
        <begin position="233"/>
        <end position="244"/>
    </location>
</feature>
<dbReference type="FunCoup" id="A0A317XF76">
    <property type="interactions" value="282"/>
</dbReference>
<feature type="compositionally biased region" description="Low complexity" evidence="5">
    <location>
        <begin position="328"/>
        <end position="337"/>
    </location>
</feature>
<dbReference type="AlphaFoldDB" id="A0A317XF76"/>
<gene>
    <name evidence="7" type="ORF">BCV70DRAFT_203192</name>
</gene>
<feature type="compositionally biased region" description="Basic and acidic residues" evidence="5">
    <location>
        <begin position="261"/>
        <end position="278"/>
    </location>
</feature>
<sequence length="538" mass="60759">MTSQYVTEPPTSGRISLLTSKGEIEIELFAKETPKACRNILTLILEGFYDKQIFHRLVPGFIIQTGDPSGTGMGGESIYGEPFPVERHSRLKFNKRGIVAMASEEGANESQFFITLDATPELQNKHTVIGKVVGNSIFTVLELAQCEMDPDQPDRPRYPPKLLEARVLDNPFDDLKPRSTRQDRMKLEQSQRLEAQQKLKEASKKKAKKNIGLLSFGDEEENSGAPVLKGPKSSHDLLPNDKRLAKQSTPSSTADANGSRSDQEPVKKKPKHEEEQHHSNAKPEPSTSSSSRNADRDERPKRESREAEDSESRIRRLEAELRGDSGISSTASASSSSKKSDKAKSSLGKNFLAQAREKYAKQKGKNKDSDAYDALLSFQKRMQSSKVLLDSPEPSSKAKHNGKVQDDEDEGEEEMAKEYGASDDDDDWRSHRLDAGGVAITGNDKYGVDDYEVLDPRDHAKNAAERPKDRGKRGRDWVDDRNVYAERSATRSDHRHRDSSSHHRRRHESDHARDRDHDHDHDRGYDRSRPRDHRDRKY</sequence>
<dbReference type="OrthoDB" id="442970at2759"/>
<dbReference type="InParanoid" id="A0A317XF76"/>
<dbReference type="PRINTS" id="PR00153">
    <property type="entry name" value="CSAPPISMRASE"/>
</dbReference>
<feature type="region of interest" description="Disordered" evidence="5">
    <location>
        <begin position="170"/>
        <end position="350"/>
    </location>
</feature>
<reference evidence="7 8" key="1">
    <citation type="journal article" date="2018" name="Mol. Biol. Evol.">
        <title>Broad Genomic Sampling Reveals a Smut Pathogenic Ancestry of the Fungal Clade Ustilaginomycotina.</title>
        <authorList>
            <person name="Kijpornyongpan T."/>
            <person name="Mondo S.J."/>
            <person name="Barry K."/>
            <person name="Sandor L."/>
            <person name="Lee J."/>
            <person name="Lipzen A."/>
            <person name="Pangilinan J."/>
            <person name="LaButti K."/>
            <person name="Hainaut M."/>
            <person name="Henrissat B."/>
            <person name="Grigoriev I.V."/>
            <person name="Spatafora J.W."/>
            <person name="Aime M.C."/>
        </authorList>
    </citation>
    <scope>NUCLEOTIDE SEQUENCE [LARGE SCALE GENOMIC DNA]</scope>
    <source>
        <strain evidence="7 8">MCA 3645</strain>
    </source>
</reference>
<feature type="compositionally biased region" description="Basic and acidic residues" evidence="5">
    <location>
        <begin position="454"/>
        <end position="538"/>
    </location>
</feature>
<proteinExistence type="inferred from homology"/>
<dbReference type="InterPro" id="IPR029000">
    <property type="entry name" value="Cyclophilin-like_dom_sf"/>
</dbReference>
<dbReference type="GO" id="GO:0071013">
    <property type="term" value="C:catalytic step 2 spliceosome"/>
    <property type="evidence" value="ECO:0007669"/>
    <property type="project" value="TreeGrafter"/>
</dbReference>